<evidence type="ECO:0000313" key="2">
    <source>
        <dbReference type="EMBL" id="MFC4855195.1"/>
    </source>
</evidence>
<protein>
    <submittedName>
        <fullName evidence="2">Uncharacterized protein</fullName>
    </submittedName>
</protein>
<dbReference type="Proteomes" id="UP001595859">
    <property type="component" value="Unassembled WGS sequence"/>
</dbReference>
<evidence type="ECO:0000256" key="1">
    <source>
        <dbReference type="SAM" id="MobiDB-lite"/>
    </source>
</evidence>
<feature type="region of interest" description="Disordered" evidence="1">
    <location>
        <begin position="1"/>
        <end position="25"/>
    </location>
</feature>
<dbReference type="RefSeq" id="WP_378057143.1">
    <property type="nucleotide sequence ID" value="NZ_JBHSIS010000007.1"/>
</dbReference>
<gene>
    <name evidence="2" type="ORF">ACFPCV_16935</name>
</gene>
<organism evidence="2 3">
    <name type="scientific">Actinophytocola glycyrrhizae</name>
    <dbReference type="NCBI Taxonomy" id="2044873"/>
    <lineage>
        <taxon>Bacteria</taxon>
        <taxon>Bacillati</taxon>
        <taxon>Actinomycetota</taxon>
        <taxon>Actinomycetes</taxon>
        <taxon>Pseudonocardiales</taxon>
        <taxon>Pseudonocardiaceae</taxon>
    </lineage>
</organism>
<sequence>MAIEAAQMTATRPIPGPRTVMTAPDIRPRAGHDLLMGVDKVLARLAEPDDTLGLADDLRTALARTAALGDSCRIRQQCDGVRLAADLLLAGEVVDAHAILVRTQTELTDQQQA</sequence>
<comment type="caution">
    <text evidence="2">The sequence shown here is derived from an EMBL/GenBank/DDBJ whole genome shotgun (WGS) entry which is preliminary data.</text>
</comment>
<evidence type="ECO:0000313" key="3">
    <source>
        <dbReference type="Proteomes" id="UP001595859"/>
    </source>
</evidence>
<name>A0ABV9S0N4_9PSEU</name>
<proteinExistence type="predicted"/>
<accession>A0ABV9S0N4</accession>
<reference evidence="3" key="1">
    <citation type="journal article" date="2019" name="Int. J. Syst. Evol. Microbiol.">
        <title>The Global Catalogue of Microorganisms (GCM) 10K type strain sequencing project: providing services to taxonomists for standard genome sequencing and annotation.</title>
        <authorList>
            <consortium name="The Broad Institute Genomics Platform"/>
            <consortium name="The Broad Institute Genome Sequencing Center for Infectious Disease"/>
            <person name="Wu L."/>
            <person name="Ma J."/>
        </authorList>
    </citation>
    <scope>NUCLEOTIDE SEQUENCE [LARGE SCALE GENOMIC DNA]</scope>
    <source>
        <strain evidence="3">ZS-22-S1</strain>
    </source>
</reference>
<dbReference type="EMBL" id="JBHSIS010000007">
    <property type="protein sequence ID" value="MFC4855195.1"/>
    <property type="molecule type" value="Genomic_DNA"/>
</dbReference>
<keyword evidence="3" id="KW-1185">Reference proteome</keyword>